<keyword evidence="11" id="KW-1185">Reference proteome</keyword>
<protein>
    <recommendedName>
        <fullName evidence="8">S-acyltransferase</fullName>
        <ecNumber evidence="8">2.3.1.225</ecNumber>
    </recommendedName>
    <alternativeName>
        <fullName evidence="8">Palmitoyltransferase</fullName>
    </alternativeName>
</protein>
<dbReference type="Pfam" id="PF01529">
    <property type="entry name" value="DHHC"/>
    <property type="match status" value="1"/>
</dbReference>
<feature type="domain" description="Palmitoyltransferase DHHC" evidence="9">
    <location>
        <begin position="152"/>
        <end position="275"/>
    </location>
</feature>
<dbReference type="GO" id="GO:0019706">
    <property type="term" value="F:protein-cysteine S-palmitoyltransferase activity"/>
    <property type="evidence" value="ECO:0007669"/>
    <property type="project" value="UniProtKB-EC"/>
</dbReference>
<evidence type="ECO:0000256" key="4">
    <source>
        <dbReference type="ARBA" id="ARBA00022692"/>
    </source>
</evidence>
<dbReference type="GO" id="GO:0005783">
    <property type="term" value="C:endoplasmic reticulum"/>
    <property type="evidence" value="ECO:0007669"/>
    <property type="project" value="TreeGrafter"/>
</dbReference>
<dbReference type="PANTHER" id="PTHR22883:SF391">
    <property type="entry name" value="PROTEIN S-ACYLTRANSFERASE 3-RELATED"/>
    <property type="match status" value="1"/>
</dbReference>
<feature type="transmembrane region" description="Helical" evidence="8">
    <location>
        <begin position="198"/>
        <end position="219"/>
    </location>
</feature>
<dbReference type="GO" id="GO:0005794">
    <property type="term" value="C:Golgi apparatus"/>
    <property type="evidence" value="ECO:0007669"/>
    <property type="project" value="TreeGrafter"/>
</dbReference>
<evidence type="ECO:0000256" key="6">
    <source>
        <dbReference type="ARBA" id="ARBA00023136"/>
    </source>
</evidence>
<evidence type="ECO:0000313" key="10">
    <source>
        <dbReference type="EMBL" id="KAJ9548042.1"/>
    </source>
</evidence>
<comment type="catalytic activity">
    <reaction evidence="8">
        <text>L-cysteinyl-[protein] + hexadecanoyl-CoA = S-hexadecanoyl-L-cysteinyl-[protein] + CoA</text>
        <dbReference type="Rhea" id="RHEA:36683"/>
        <dbReference type="Rhea" id="RHEA-COMP:10131"/>
        <dbReference type="Rhea" id="RHEA-COMP:11032"/>
        <dbReference type="ChEBI" id="CHEBI:29950"/>
        <dbReference type="ChEBI" id="CHEBI:57287"/>
        <dbReference type="ChEBI" id="CHEBI:57379"/>
        <dbReference type="ChEBI" id="CHEBI:74151"/>
        <dbReference type="EC" id="2.3.1.225"/>
    </reaction>
</comment>
<evidence type="ECO:0000313" key="11">
    <source>
        <dbReference type="Proteomes" id="UP001172457"/>
    </source>
</evidence>
<comment type="similarity">
    <text evidence="2 8">Belongs to the DHHC palmitoyltransferase family.</text>
</comment>
<dbReference type="PANTHER" id="PTHR22883">
    <property type="entry name" value="ZINC FINGER DHHC DOMAIN CONTAINING PROTEIN"/>
    <property type="match status" value="1"/>
</dbReference>
<dbReference type="GO" id="GO:0006612">
    <property type="term" value="P:protein targeting to membrane"/>
    <property type="evidence" value="ECO:0007669"/>
    <property type="project" value="TreeGrafter"/>
</dbReference>
<dbReference type="EC" id="2.3.1.225" evidence="8"/>
<evidence type="ECO:0000259" key="9">
    <source>
        <dbReference type="Pfam" id="PF01529"/>
    </source>
</evidence>
<keyword evidence="3 8" id="KW-0808">Transferase</keyword>
<keyword evidence="6 8" id="KW-0472">Membrane</keyword>
<evidence type="ECO:0000256" key="3">
    <source>
        <dbReference type="ARBA" id="ARBA00022679"/>
    </source>
</evidence>
<accession>A0AA38W603</accession>
<keyword evidence="7 8" id="KW-0012">Acyltransferase</keyword>
<feature type="transmembrane region" description="Helical" evidence="8">
    <location>
        <begin position="239"/>
        <end position="263"/>
    </location>
</feature>
<feature type="transmembrane region" description="Helical" evidence="8">
    <location>
        <begin position="46"/>
        <end position="68"/>
    </location>
</feature>
<evidence type="ECO:0000256" key="5">
    <source>
        <dbReference type="ARBA" id="ARBA00022989"/>
    </source>
</evidence>
<dbReference type="Proteomes" id="UP001172457">
    <property type="component" value="Chromosome 5"/>
</dbReference>
<dbReference type="EMBL" id="JARYMX010000005">
    <property type="protein sequence ID" value="KAJ9548042.1"/>
    <property type="molecule type" value="Genomic_DNA"/>
</dbReference>
<comment type="domain">
    <text evidence="8">The DHHC domain is required for palmitoyltransferase activity.</text>
</comment>
<dbReference type="InterPro" id="IPR001594">
    <property type="entry name" value="Palmitoyltrfase_DHHC"/>
</dbReference>
<sequence length="367" mass="41541">MKEIDNQNSISPPPPTTNKRLYQVWKGRNIFCCGGRLVFGPDAGSVLLSTLLIAAPAITFCIKMLLNVTKDETVFGYVVLAAGIVLTLFDLTFLFMTSGRNPGIVRRNTRPPVCEESISHHRSHSSNWLNSSPLSLRIPRVKDMLVNGKSIKVKYCETCMLYRPLRASHCSVCNNCVQRFDHHCPWVGQCIGVRNYRFFILFITSSTVLCVYVFTFSLLDIIRQGGSLWNSVSKDSVLVVLVAYCFVCVWFVGGLSIFHFYLISTNQTTYENFRNRYEKKKNPFNEGLWKNLKDVFCTKLPPPINFREWVTVEEEDASTIGSSSQRFGESMCTPKGKVNKEPSIFLKSDPILSQVHTIHGSSTMDKV</sequence>
<dbReference type="AlphaFoldDB" id="A0AA38W603"/>
<evidence type="ECO:0000256" key="8">
    <source>
        <dbReference type="RuleBase" id="RU079119"/>
    </source>
</evidence>
<dbReference type="InterPro" id="IPR039859">
    <property type="entry name" value="PFA4/ZDH16/20/ERF2-like"/>
</dbReference>
<keyword evidence="4 8" id="KW-0812">Transmembrane</keyword>
<organism evidence="10 11">
    <name type="scientific">Centaurea solstitialis</name>
    <name type="common">yellow star-thistle</name>
    <dbReference type="NCBI Taxonomy" id="347529"/>
    <lineage>
        <taxon>Eukaryota</taxon>
        <taxon>Viridiplantae</taxon>
        <taxon>Streptophyta</taxon>
        <taxon>Embryophyta</taxon>
        <taxon>Tracheophyta</taxon>
        <taxon>Spermatophyta</taxon>
        <taxon>Magnoliopsida</taxon>
        <taxon>eudicotyledons</taxon>
        <taxon>Gunneridae</taxon>
        <taxon>Pentapetalae</taxon>
        <taxon>asterids</taxon>
        <taxon>campanulids</taxon>
        <taxon>Asterales</taxon>
        <taxon>Asteraceae</taxon>
        <taxon>Carduoideae</taxon>
        <taxon>Cardueae</taxon>
        <taxon>Centaureinae</taxon>
        <taxon>Centaurea</taxon>
    </lineage>
</organism>
<keyword evidence="5 8" id="KW-1133">Transmembrane helix</keyword>
<evidence type="ECO:0000256" key="2">
    <source>
        <dbReference type="ARBA" id="ARBA00008574"/>
    </source>
</evidence>
<comment type="subcellular location">
    <subcellularLocation>
        <location evidence="1">Endomembrane system</location>
        <topology evidence="1">Multi-pass membrane protein</topology>
    </subcellularLocation>
</comment>
<evidence type="ECO:0000256" key="7">
    <source>
        <dbReference type="ARBA" id="ARBA00023315"/>
    </source>
</evidence>
<feature type="transmembrane region" description="Helical" evidence="8">
    <location>
        <begin position="74"/>
        <end position="97"/>
    </location>
</feature>
<gene>
    <name evidence="10" type="ORF">OSB04_020585</name>
</gene>
<reference evidence="10" key="1">
    <citation type="submission" date="2023-03" db="EMBL/GenBank/DDBJ databases">
        <title>Chromosome-scale reference genome and RAD-based genetic map of yellow starthistle (Centaurea solstitialis) reveal putative structural variation and QTLs associated with invader traits.</title>
        <authorList>
            <person name="Reatini B."/>
            <person name="Cang F.A."/>
            <person name="Jiang Q."/>
            <person name="Mckibben M.T.W."/>
            <person name="Barker M.S."/>
            <person name="Rieseberg L.H."/>
            <person name="Dlugosch K.M."/>
        </authorList>
    </citation>
    <scope>NUCLEOTIDE SEQUENCE</scope>
    <source>
        <strain evidence="10">CAN-66</strain>
        <tissue evidence="10">Leaf</tissue>
    </source>
</reference>
<evidence type="ECO:0000256" key="1">
    <source>
        <dbReference type="ARBA" id="ARBA00004127"/>
    </source>
</evidence>
<comment type="caution">
    <text evidence="10">The sequence shown here is derived from an EMBL/GenBank/DDBJ whole genome shotgun (WGS) entry which is preliminary data.</text>
</comment>
<name>A0AA38W603_9ASTR</name>
<proteinExistence type="inferred from homology"/>
<dbReference type="PROSITE" id="PS50216">
    <property type="entry name" value="DHHC"/>
    <property type="match status" value="1"/>
</dbReference>